<dbReference type="VEuPathDB" id="FungiDB:PTTG_01127"/>
<evidence type="ECO:0000256" key="1">
    <source>
        <dbReference type="SAM" id="MobiDB-lite"/>
    </source>
</evidence>
<sequence length="245" mass="27450">MDVSQPIRSPSADERAEEEKNQQGENAPHQEKGHQREANKSLTQLGIIMLLSLLIYQMISSLGSHFFSSANLPNPICLLAGSLTSFSTAVVYFYCATLHGPFCTPKYARMDPDQISQIAPTISGTAQKASDIFDSVIQLTDRRNLGINQSEILHYASKFRWSSELTNKDILKDELVELVGMTDEVNHKLVDLNRHGWDAFSFISYGFSRLGDLIHSWVQTANTKHTSQTIANNLKIWYGDLSTKL</sequence>
<feature type="transmembrane region" description="Helical" evidence="2">
    <location>
        <begin position="79"/>
        <end position="100"/>
    </location>
</feature>
<evidence type="ECO:0000313" key="3">
    <source>
        <dbReference type="EMBL" id="OAV97701.1"/>
    </source>
</evidence>
<feature type="region of interest" description="Disordered" evidence="1">
    <location>
        <begin position="1"/>
        <end position="37"/>
    </location>
</feature>
<name>A0A180GYW4_PUCT1</name>
<keyword evidence="2" id="KW-0812">Transmembrane</keyword>
<keyword evidence="2" id="KW-1133">Transmembrane helix</keyword>
<reference evidence="4 5" key="3">
    <citation type="journal article" date="2017" name="G3 (Bethesda)">
        <title>Comparative analysis highlights variable genome content of wheat rusts and divergence of the mating loci.</title>
        <authorList>
            <person name="Cuomo C.A."/>
            <person name="Bakkeren G."/>
            <person name="Khalil H.B."/>
            <person name="Panwar V."/>
            <person name="Joly D."/>
            <person name="Linning R."/>
            <person name="Sakthikumar S."/>
            <person name="Song X."/>
            <person name="Adiconis X."/>
            <person name="Fan L."/>
            <person name="Goldberg J.M."/>
            <person name="Levin J.Z."/>
            <person name="Young S."/>
            <person name="Zeng Q."/>
            <person name="Anikster Y."/>
            <person name="Bruce M."/>
            <person name="Wang M."/>
            <person name="Yin C."/>
            <person name="McCallum B."/>
            <person name="Szabo L.J."/>
            <person name="Hulbert S."/>
            <person name="Chen X."/>
            <person name="Fellers J.P."/>
        </authorList>
    </citation>
    <scope>NUCLEOTIDE SEQUENCE</scope>
    <source>
        <strain evidence="4">isolate 1-1 / race 1 (BBBD)</strain>
        <strain evidence="5">Isolate 1-1 / race 1 (BBBD)</strain>
    </source>
</reference>
<dbReference type="AlphaFoldDB" id="A0A180GYW4"/>
<dbReference type="EMBL" id="ADAS02000011">
    <property type="protein sequence ID" value="OAV97701.1"/>
    <property type="molecule type" value="Genomic_DNA"/>
</dbReference>
<feature type="non-terminal residue" evidence="3">
    <location>
        <position position="245"/>
    </location>
</feature>
<accession>A0A180GYW4</accession>
<keyword evidence="2" id="KW-0472">Membrane</keyword>
<dbReference type="EnsemblFungi" id="PTTG_01127-t43_1">
    <property type="protein sequence ID" value="PTTG_01127-t43_1-p1"/>
    <property type="gene ID" value="PTTG_01127"/>
</dbReference>
<reference evidence="4" key="4">
    <citation type="submission" date="2025-05" db="UniProtKB">
        <authorList>
            <consortium name="EnsemblFungi"/>
        </authorList>
    </citation>
    <scope>IDENTIFICATION</scope>
    <source>
        <strain evidence="4">isolate 1-1 / race 1 (BBBD)</strain>
    </source>
</reference>
<reference evidence="3" key="2">
    <citation type="submission" date="2016-05" db="EMBL/GenBank/DDBJ databases">
        <title>Comparative analysis highlights variable genome content of wheat rusts and divergence of the mating loci.</title>
        <authorList>
            <person name="Cuomo C.A."/>
            <person name="Bakkeren G."/>
            <person name="Szabo L."/>
            <person name="Khalil H."/>
            <person name="Joly D."/>
            <person name="Goldberg J."/>
            <person name="Young S."/>
            <person name="Zeng Q."/>
            <person name="Fellers J."/>
        </authorList>
    </citation>
    <scope>NUCLEOTIDE SEQUENCE [LARGE SCALE GENOMIC DNA]</scope>
    <source>
        <strain evidence="3">1-1 BBBD Race 1</strain>
    </source>
</reference>
<keyword evidence="5" id="KW-1185">Reference proteome</keyword>
<feature type="compositionally biased region" description="Basic and acidic residues" evidence="1">
    <location>
        <begin position="11"/>
        <end position="37"/>
    </location>
</feature>
<dbReference type="Proteomes" id="UP000005240">
    <property type="component" value="Unassembled WGS sequence"/>
</dbReference>
<evidence type="ECO:0000313" key="5">
    <source>
        <dbReference type="Proteomes" id="UP000005240"/>
    </source>
</evidence>
<protein>
    <submittedName>
        <fullName evidence="3 4">Uncharacterized protein</fullName>
    </submittedName>
</protein>
<feature type="transmembrane region" description="Helical" evidence="2">
    <location>
        <begin position="42"/>
        <end position="59"/>
    </location>
</feature>
<organism evidence="3">
    <name type="scientific">Puccinia triticina (isolate 1-1 / race 1 (BBBD))</name>
    <name type="common">Brown leaf rust fungus</name>
    <dbReference type="NCBI Taxonomy" id="630390"/>
    <lineage>
        <taxon>Eukaryota</taxon>
        <taxon>Fungi</taxon>
        <taxon>Dikarya</taxon>
        <taxon>Basidiomycota</taxon>
        <taxon>Pucciniomycotina</taxon>
        <taxon>Pucciniomycetes</taxon>
        <taxon>Pucciniales</taxon>
        <taxon>Pucciniaceae</taxon>
        <taxon>Puccinia</taxon>
    </lineage>
</organism>
<proteinExistence type="predicted"/>
<gene>
    <name evidence="3" type="ORF">PTTG_01127</name>
</gene>
<evidence type="ECO:0000313" key="4">
    <source>
        <dbReference type="EnsemblFungi" id="PTTG_01127-t43_1-p1"/>
    </source>
</evidence>
<evidence type="ECO:0000256" key="2">
    <source>
        <dbReference type="SAM" id="Phobius"/>
    </source>
</evidence>
<dbReference type="OrthoDB" id="2526823at2759"/>
<reference evidence="3" key="1">
    <citation type="submission" date="2009-11" db="EMBL/GenBank/DDBJ databases">
        <authorList>
            <consortium name="The Broad Institute Genome Sequencing Platform"/>
            <person name="Ward D."/>
            <person name="Feldgarden M."/>
            <person name="Earl A."/>
            <person name="Young S.K."/>
            <person name="Zeng Q."/>
            <person name="Koehrsen M."/>
            <person name="Alvarado L."/>
            <person name="Berlin A."/>
            <person name="Bochicchio J."/>
            <person name="Borenstein D."/>
            <person name="Chapman S.B."/>
            <person name="Chen Z."/>
            <person name="Engels R."/>
            <person name="Freedman E."/>
            <person name="Gellesch M."/>
            <person name="Goldberg J."/>
            <person name="Griggs A."/>
            <person name="Gujja S."/>
            <person name="Heilman E."/>
            <person name="Heiman D."/>
            <person name="Hepburn T."/>
            <person name="Howarth C."/>
            <person name="Jen D."/>
            <person name="Larson L."/>
            <person name="Lewis B."/>
            <person name="Mehta T."/>
            <person name="Park D."/>
            <person name="Pearson M."/>
            <person name="Roberts A."/>
            <person name="Saif S."/>
            <person name="Shea T."/>
            <person name="Shenoy N."/>
            <person name="Sisk P."/>
            <person name="Stolte C."/>
            <person name="Sykes S."/>
            <person name="Thomson T."/>
            <person name="Walk T."/>
            <person name="White J."/>
            <person name="Yandava C."/>
            <person name="Izard J."/>
            <person name="Baranova O.V."/>
            <person name="Blanton J.M."/>
            <person name="Tanner A.C."/>
            <person name="Dewhirst F.E."/>
            <person name="Haas B."/>
            <person name="Nusbaum C."/>
            <person name="Birren B."/>
        </authorList>
    </citation>
    <scope>NUCLEOTIDE SEQUENCE [LARGE SCALE GENOMIC DNA]</scope>
    <source>
        <strain evidence="3">1-1 BBBD Race 1</strain>
    </source>
</reference>